<keyword evidence="11" id="KW-0418">Kinase</keyword>
<evidence type="ECO:0000256" key="1">
    <source>
        <dbReference type="ARBA" id="ARBA00000085"/>
    </source>
</evidence>
<evidence type="ECO:0000256" key="2">
    <source>
        <dbReference type="ARBA" id="ARBA00012438"/>
    </source>
</evidence>
<keyword evidence="10" id="KW-0547">Nucleotide-binding</keyword>
<dbReference type="SMART" id="SM00091">
    <property type="entry name" value="PAS"/>
    <property type="match status" value="2"/>
</dbReference>
<dbReference type="CDD" id="cd00130">
    <property type="entry name" value="PAS"/>
    <property type="match status" value="2"/>
</dbReference>
<dbReference type="GO" id="GO:0009881">
    <property type="term" value="F:photoreceptor activity"/>
    <property type="evidence" value="ECO:0007669"/>
    <property type="project" value="UniProtKB-KW"/>
</dbReference>
<geneLocation type="plasmid" evidence="18 19">
    <name>plas1</name>
</geneLocation>
<dbReference type="Gene3D" id="2.10.70.100">
    <property type="match status" value="1"/>
</dbReference>
<dbReference type="RefSeq" id="WP_185885792.1">
    <property type="nucleotide sequence ID" value="NZ_CP060053.1"/>
</dbReference>
<dbReference type="AlphaFoldDB" id="A0A7G6VYQ7"/>
<dbReference type="InterPro" id="IPR011102">
    <property type="entry name" value="Sig_transdc_His_kinase_HWE"/>
</dbReference>
<keyword evidence="7" id="KW-0288">FMN</keyword>
<keyword evidence="6" id="KW-0285">Flavoprotein</keyword>
<dbReference type="InterPro" id="IPR000014">
    <property type="entry name" value="PAS"/>
</dbReference>
<evidence type="ECO:0000256" key="7">
    <source>
        <dbReference type="ARBA" id="ARBA00022643"/>
    </source>
</evidence>
<evidence type="ECO:0000259" key="16">
    <source>
        <dbReference type="PROSITE" id="PS50112"/>
    </source>
</evidence>
<evidence type="ECO:0000256" key="11">
    <source>
        <dbReference type="ARBA" id="ARBA00022777"/>
    </source>
</evidence>
<evidence type="ECO:0000256" key="3">
    <source>
        <dbReference type="ARBA" id="ARBA00022543"/>
    </source>
</evidence>
<dbReference type="InterPro" id="IPR001610">
    <property type="entry name" value="PAC"/>
</dbReference>
<evidence type="ECO:0000313" key="19">
    <source>
        <dbReference type="Proteomes" id="UP000515297"/>
    </source>
</evidence>
<dbReference type="InterPro" id="IPR036890">
    <property type="entry name" value="HATPase_C_sf"/>
</dbReference>
<dbReference type="SMART" id="SM00086">
    <property type="entry name" value="PAC"/>
    <property type="match status" value="2"/>
</dbReference>
<dbReference type="EC" id="2.7.13.3" evidence="2"/>
<dbReference type="Pfam" id="PF13426">
    <property type="entry name" value="PAS_9"/>
    <property type="match status" value="1"/>
</dbReference>
<dbReference type="InterPro" id="IPR013655">
    <property type="entry name" value="PAS_fold_3"/>
</dbReference>
<dbReference type="GO" id="GO:0004673">
    <property type="term" value="F:protein histidine kinase activity"/>
    <property type="evidence" value="ECO:0007669"/>
    <property type="project" value="UniProtKB-EC"/>
</dbReference>
<evidence type="ECO:0000256" key="13">
    <source>
        <dbReference type="ARBA" id="ARBA00022991"/>
    </source>
</evidence>
<dbReference type="Pfam" id="PF08447">
    <property type="entry name" value="PAS_3"/>
    <property type="match status" value="1"/>
</dbReference>
<keyword evidence="3" id="KW-0600">Photoreceptor protein</keyword>
<evidence type="ECO:0000256" key="12">
    <source>
        <dbReference type="ARBA" id="ARBA00022840"/>
    </source>
</evidence>
<evidence type="ECO:0000256" key="5">
    <source>
        <dbReference type="ARBA" id="ARBA00022606"/>
    </source>
</evidence>
<dbReference type="Pfam" id="PF07536">
    <property type="entry name" value="HWE_HK"/>
    <property type="match status" value="1"/>
</dbReference>
<keyword evidence="13" id="KW-0157">Chromophore</keyword>
<dbReference type="SUPFAM" id="SSF55874">
    <property type="entry name" value="ATPase domain of HSP90 chaperone/DNA topoisomerase II/histidine kinase"/>
    <property type="match status" value="1"/>
</dbReference>
<accession>A0A7G6VYQ7</accession>
<evidence type="ECO:0000256" key="10">
    <source>
        <dbReference type="ARBA" id="ARBA00022741"/>
    </source>
</evidence>
<dbReference type="Gene3D" id="3.30.565.10">
    <property type="entry name" value="Histidine kinase-like ATPase, C-terminal domain"/>
    <property type="match status" value="1"/>
</dbReference>
<keyword evidence="15" id="KW-0675">Receptor</keyword>
<dbReference type="PROSITE" id="PS50113">
    <property type="entry name" value="PAC"/>
    <property type="match status" value="1"/>
</dbReference>
<dbReference type="InterPro" id="IPR000700">
    <property type="entry name" value="PAS-assoc_C"/>
</dbReference>
<keyword evidence="5" id="KW-0716">Sensory transduction</keyword>
<keyword evidence="12" id="KW-0067">ATP-binding</keyword>
<dbReference type="SMART" id="SM00911">
    <property type="entry name" value="HWE_HK"/>
    <property type="match status" value="1"/>
</dbReference>
<dbReference type="NCBIfam" id="TIGR00229">
    <property type="entry name" value="sensory_box"/>
    <property type="match status" value="2"/>
</dbReference>
<sequence length="490" mass="53964">MGQGQGTPDFNVDRYIGREFMVGGSHPASAASGSDILALIGDGVVSTDGSGRILLFNRAAEEIFGYEADEILGETVEILLPRRFRARHVSDVKAFEADSEATRRIMGHRREVLGQRKNGEEFPVEATLSRHVLSGNTTLTVVIRDVSERRHLEQQLETRNRELAANESRLRLALEGGRMGTWEWDLQNNELVGDDALRHLWGLSEQERLNVDDAFARVHPEDLPGLRRVLDNAIARTEEFAGEFRTRDREGSSRWVAARGTVLRGGAGEAKTLVGVSFDVSERRELDEQRRLLAAELNHRMKNMMALVQSVVSLSSRGSQSVDAYKQALQGRLGAVAKSLHLTQGGESGTTLLDQLLRELEPFRNAHGTNIVLAGPTVPLDAKTGLSVGLVLHELATNAAKYGALSLATGTVSVEWALEDSDRGCWLTLEWRESGGPPVSPPTHRGFGSTLIETTLTRSLRGKVEIDYLRQGLLCRMALPLENKEERPSL</sequence>
<evidence type="ECO:0000256" key="4">
    <source>
        <dbReference type="ARBA" id="ARBA00022553"/>
    </source>
</evidence>
<evidence type="ECO:0000256" key="14">
    <source>
        <dbReference type="ARBA" id="ARBA00023026"/>
    </source>
</evidence>
<evidence type="ECO:0000256" key="8">
    <source>
        <dbReference type="ARBA" id="ARBA00022679"/>
    </source>
</evidence>
<name>A0A7G6VYQ7_9SPHN</name>
<protein>
    <recommendedName>
        <fullName evidence="2">histidine kinase</fullName>
        <ecNumber evidence="2">2.7.13.3</ecNumber>
    </recommendedName>
</protein>
<evidence type="ECO:0000259" key="17">
    <source>
        <dbReference type="PROSITE" id="PS50113"/>
    </source>
</evidence>
<feature type="domain" description="PAC" evidence="17">
    <location>
        <begin position="240"/>
        <end position="292"/>
    </location>
</feature>
<evidence type="ECO:0000313" key="18">
    <source>
        <dbReference type="EMBL" id="QNE06872.1"/>
    </source>
</evidence>
<feature type="domain" description="PAS" evidence="16">
    <location>
        <begin position="166"/>
        <end position="237"/>
    </location>
</feature>
<keyword evidence="8" id="KW-0808">Transferase</keyword>
<evidence type="ECO:0000256" key="9">
    <source>
        <dbReference type="ARBA" id="ARBA00022737"/>
    </source>
</evidence>
<reference evidence="18 19" key="1">
    <citation type="submission" date="2020-08" db="EMBL/GenBank/DDBJ databases">
        <authorList>
            <person name="Liu G."/>
            <person name="Sun C."/>
        </authorList>
    </citation>
    <scope>NUCLEOTIDE SEQUENCE [LARGE SCALE GENOMIC DNA]</scope>
    <source>
        <strain evidence="18 19">OT19</strain>
        <plasmid evidence="18 19">plas1</plasmid>
    </source>
</reference>
<dbReference type="Gene3D" id="3.30.450.20">
    <property type="entry name" value="PAS domain"/>
    <property type="match status" value="2"/>
</dbReference>
<organism evidence="18 19">
    <name type="scientific">Croceicoccus marinus</name>
    <dbReference type="NCBI Taxonomy" id="450378"/>
    <lineage>
        <taxon>Bacteria</taxon>
        <taxon>Pseudomonadati</taxon>
        <taxon>Pseudomonadota</taxon>
        <taxon>Alphaproteobacteria</taxon>
        <taxon>Sphingomonadales</taxon>
        <taxon>Erythrobacteraceae</taxon>
        <taxon>Croceicoccus</taxon>
    </lineage>
</organism>
<keyword evidence="4" id="KW-0597">Phosphoprotein</keyword>
<evidence type="ECO:0000256" key="6">
    <source>
        <dbReference type="ARBA" id="ARBA00022630"/>
    </source>
</evidence>
<dbReference type="Proteomes" id="UP000515297">
    <property type="component" value="Plasmid plas1"/>
</dbReference>
<keyword evidence="14" id="KW-0843">Virulence</keyword>
<dbReference type="PANTHER" id="PTHR41523">
    <property type="entry name" value="TWO-COMPONENT SYSTEM SENSOR PROTEIN"/>
    <property type="match status" value="1"/>
</dbReference>
<keyword evidence="18" id="KW-0614">Plasmid</keyword>
<dbReference type="PROSITE" id="PS50112">
    <property type="entry name" value="PAS"/>
    <property type="match status" value="2"/>
</dbReference>
<gene>
    <name evidence="18" type="ORF">H4O24_17545</name>
</gene>
<dbReference type="PANTHER" id="PTHR41523:SF8">
    <property type="entry name" value="ETHYLENE RESPONSE SENSOR PROTEIN"/>
    <property type="match status" value="1"/>
</dbReference>
<dbReference type="SUPFAM" id="SSF55785">
    <property type="entry name" value="PYP-like sensor domain (PAS domain)"/>
    <property type="match status" value="2"/>
</dbReference>
<keyword evidence="9" id="KW-0677">Repeat</keyword>
<dbReference type="GO" id="GO:0005524">
    <property type="term" value="F:ATP binding"/>
    <property type="evidence" value="ECO:0007669"/>
    <property type="project" value="UniProtKB-KW"/>
</dbReference>
<dbReference type="InterPro" id="IPR035965">
    <property type="entry name" value="PAS-like_dom_sf"/>
</dbReference>
<evidence type="ECO:0000256" key="15">
    <source>
        <dbReference type="ARBA" id="ARBA00023170"/>
    </source>
</evidence>
<feature type="domain" description="PAS" evidence="16">
    <location>
        <begin position="29"/>
        <end position="81"/>
    </location>
</feature>
<proteinExistence type="predicted"/>
<comment type="catalytic activity">
    <reaction evidence="1">
        <text>ATP + protein L-histidine = ADP + protein N-phospho-L-histidine.</text>
        <dbReference type="EC" id="2.7.13.3"/>
    </reaction>
</comment>
<dbReference type="EMBL" id="CP060053">
    <property type="protein sequence ID" value="QNE06872.1"/>
    <property type="molecule type" value="Genomic_DNA"/>
</dbReference>